<keyword evidence="7" id="KW-0732">Signal</keyword>
<sequence>MNVLRQMIAWTLPLILFIPASSHAMADLSSLNRLNDVSVVRGEDAMVVHLEFKNPVKEFGKTVYYQKSAQFDLPGAYIDPPKQYISTQDSHIPQIYLAQYDSETVRVRFIFDENSDSPSGGFDLTPRGNSLKVHIQKKETDFLSRLLAQTAESVEAAELESAASTAKEASAPVPAQKEVVVYSETDKDVVPATPALKSSIASRSSKQEPTGLKAVGMTGKSEGFATAPSAFKMAGMLVCVVGFMLILFYIFKKYILKNTPFGGGEKVVKVLGTGFLGPRKHIALVEVAGQVLALGISRDNISFLTQIDDAEQIEKLKSSGADPLTESLTRRFQKKKVAAPATERARKAESAPEPASAFNKYMKEFDEPASDKQESVANVTAQIRRRMGKVGIA</sequence>
<dbReference type="KEGG" id="nva:G3M78_08585"/>
<feature type="transmembrane region" description="Helical" evidence="6">
    <location>
        <begin position="230"/>
        <end position="251"/>
    </location>
</feature>
<name>A0A7T0C2S7_9BACT</name>
<evidence type="ECO:0000256" key="7">
    <source>
        <dbReference type="SAM" id="SignalP"/>
    </source>
</evidence>
<accession>A0A7T0C2S7</accession>
<dbReference type="GO" id="GO:0044781">
    <property type="term" value="P:bacterial-type flagellum organization"/>
    <property type="evidence" value="ECO:0007669"/>
    <property type="project" value="InterPro"/>
</dbReference>
<protein>
    <submittedName>
        <fullName evidence="8">FliO/MopB family protein</fullName>
    </submittedName>
</protein>
<evidence type="ECO:0000256" key="2">
    <source>
        <dbReference type="ARBA" id="ARBA00022475"/>
    </source>
</evidence>
<keyword evidence="2" id="KW-1003">Cell membrane</keyword>
<keyword evidence="3 6" id="KW-0812">Transmembrane</keyword>
<evidence type="ECO:0000256" key="4">
    <source>
        <dbReference type="ARBA" id="ARBA00022989"/>
    </source>
</evidence>
<dbReference type="GO" id="GO:0016020">
    <property type="term" value="C:membrane"/>
    <property type="evidence" value="ECO:0007669"/>
    <property type="project" value="InterPro"/>
</dbReference>
<dbReference type="Pfam" id="PF04347">
    <property type="entry name" value="FliO"/>
    <property type="match status" value="1"/>
</dbReference>
<evidence type="ECO:0000313" key="8">
    <source>
        <dbReference type="EMBL" id="QPJ65443.1"/>
    </source>
</evidence>
<comment type="subcellular location">
    <subcellularLocation>
        <location evidence="1">Cell membrane</location>
    </subcellularLocation>
</comment>
<dbReference type="InterPro" id="IPR022781">
    <property type="entry name" value="Flagellar_biosynth_FliO"/>
</dbReference>
<keyword evidence="4 6" id="KW-1133">Transmembrane helix</keyword>
<feature type="signal peptide" evidence="7">
    <location>
        <begin position="1"/>
        <end position="26"/>
    </location>
</feature>
<dbReference type="AlphaFoldDB" id="A0A7T0C2S7"/>
<proteinExistence type="predicted"/>
<evidence type="ECO:0000256" key="3">
    <source>
        <dbReference type="ARBA" id="ARBA00022692"/>
    </source>
</evidence>
<evidence type="ECO:0000256" key="6">
    <source>
        <dbReference type="SAM" id="Phobius"/>
    </source>
</evidence>
<evidence type="ECO:0000313" key="9">
    <source>
        <dbReference type="Proteomes" id="UP000594464"/>
    </source>
</evidence>
<evidence type="ECO:0000256" key="5">
    <source>
        <dbReference type="ARBA" id="ARBA00023136"/>
    </source>
</evidence>
<evidence type="ECO:0000256" key="1">
    <source>
        <dbReference type="ARBA" id="ARBA00004236"/>
    </source>
</evidence>
<dbReference type="EMBL" id="CP048620">
    <property type="protein sequence ID" value="QPJ65443.1"/>
    <property type="molecule type" value="Genomic_DNA"/>
</dbReference>
<organism evidence="8 9">
    <name type="scientific">Candidatus Nitrohelix vancouverensis</name>
    <dbReference type="NCBI Taxonomy" id="2705534"/>
    <lineage>
        <taxon>Bacteria</taxon>
        <taxon>Pseudomonadati</taxon>
        <taxon>Nitrospinota/Tectimicrobiota group</taxon>
        <taxon>Nitrospinota</taxon>
        <taxon>Nitrospinia</taxon>
        <taxon>Nitrospinales</taxon>
        <taxon>Nitrospinaceae</taxon>
        <taxon>Candidatus Nitrohelix</taxon>
    </lineage>
</organism>
<keyword evidence="5 6" id="KW-0472">Membrane</keyword>
<feature type="chain" id="PRO_5032531561" evidence="7">
    <location>
        <begin position="27"/>
        <end position="393"/>
    </location>
</feature>
<reference evidence="9" key="1">
    <citation type="submission" date="2020-02" db="EMBL/GenBank/DDBJ databases">
        <title>Genomic and physiological characterization of two novel Nitrospinaceae genera.</title>
        <authorList>
            <person name="Mueller A.J."/>
            <person name="Jung M.-Y."/>
            <person name="Strachan C.R."/>
            <person name="Herbold C.W."/>
            <person name="Kirkegaard R.H."/>
            <person name="Daims H."/>
        </authorList>
    </citation>
    <scope>NUCLEOTIDE SEQUENCE [LARGE SCALE GENOMIC DNA]</scope>
</reference>
<gene>
    <name evidence="8" type="ORF">G3M78_08585</name>
</gene>
<dbReference type="Proteomes" id="UP000594464">
    <property type="component" value="Chromosome"/>
</dbReference>